<feature type="region of interest" description="Disordered" evidence="1">
    <location>
        <begin position="259"/>
        <end position="341"/>
    </location>
</feature>
<feature type="compositionally biased region" description="Low complexity" evidence="1">
    <location>
        <begin position="271"/>
        <end position="300"/>
    </location>
</feature>
<keyword evidence="2" id="KW-1133">Transmembrane helix</keyword>
<evidence type="ECO:0000256" key="2">
    <source>
        <dbReference type="SAM" id="Phobius"/>
    </source>
</evidence>
<feature type="compositionally biased region" description="Low complexity" evidence="1">
    <location>
        <begin position="1"/>
        <end position="11"/>
    </location>
</feature>
<feature type="compositionally biased region" description="Low complexity" evidence="1">
    <location>
        <begin position="325"/>
        <end position="341"/>
    </location>
</feature>
<organism evidence="3 4">
    <name type="scientific">Plicaturopsis crispa FD-325 SS-3</name>
    <dbReference type="NCBI Taxonomy" id="944288"/>
    <lineage>
        <taxon>Eukaryota</taxon>
        <taxon>Fungi</taxon>
        <taxon>Dikarya</taxon>
        <taxon>Basidiomycota</taxon>
        <taxon>Agaricomycotina</taxon>
        <taxon>Agaricomycetes</taxon>
        <taxon>Agaricomycetidae</taxon>
        <taxon>Amylocorticiales</taxon>
        <taxon>Amylocorticiaceae</taxon>
        <taxon>Plicatura</taxon>
        <taxon>Plicaturopsis crispa</taxon>
    </lineage>
</organism>
<dbReference type="AlphaFoldDB" id="A0A0C9SRZ9"/>
<feature type="region of interest" description="Disordered" evidence="1">
    <location>
        <begin position="1"/>
        <end position="46"/>
    </location>
</feature>
<gene>
    <name evidence="3" type="ORF">PLICRDRAFT_45296</name>
</gene>
<keyword evidence="2" id="KW-0812">Transmembrane</keyword>
<keyword evidence="4" id="KW-1185">Reference proteome</keyword>
<protein>
    <submittedName>
        <fullName evidence="3">Unplaced genomic scaffold PLICRscaffold_15, whole genome shotgun sequence</fullName>
    </submittedName>
</protein>
<feature type="compositionally biased region" description="Polar residues" evidence="1">
    <location>
        <begin position="314"/>
        <end position="324"/>
    </location>
</feature>
<proteinExistence type="predicted"/>
<evidence type="ECO:0000256" key="1">
    <source>
        <dbReference type="SAM" id="MobiDB-lite"/>
    </source>
</evidence>
<keyword evidence="2" id="KW-0472">Membrane</keyword>
<name>A0A0C9SRZ9_PLICR</name>
<feature type="compositionally biased region" description="Low complexity" evidence="1">
    <location>
        <begin position="21"/>
        <end position="46"/>
    </location>
</feature>
<evidence type="ECO:0000313" key="3">
    <source>
        <dbReference type="EMBL" id="KII85152.1"/>
    </source>
</evidence>
<dbReference type="HOGENOM" id="CLU_035515_0_0_1"/>
<dbReference type="Proteomes" id="UP000053263">
    <property type="component" value="Unassembled WGS sequence"/>
</dbReference>
<accession>A0A0C9SRZ9</accession>
<reference evidence="3 4" key="1">
    <citation type="submission" date="2014-06" db="EMBL/GenBank/DDBJ databases">
        <title>Evolutionary Origins and Diversification of the Mycorrhizal Mutualists.</title>
        <authorList>
            <consortium name="DOE Joint Genome Institute"/>
            <consortium name="Mycorrhizal Genomics Consortium"/>
            <person name="Kohler A."/>
            <person name="Kuo A."/>
            <person name="Nagy L.G."/>
            <person name="Floudas D."/>
            <person name="Copeland A."/>
            <person name="Barry K.W."/>
            <person name="Cichocki N."/>
            <person name="Veneault-Fourrey C."/>
            <person name="LaButti K."/>
            <person name="Lindquist E.A."/>
            <person name="Lipzen A."/>
            <person name="Lundell T."/>
            <person name="Morin E."/>
            <person name="Murat C."/>
            <person name="Riley R."/>
            <person name="Ohm R."/>
            <person name="Sun H."/>
            <person name="Tunlid A."/>
            <person name="Henrissat B."/>
            <person name="Grigoriev I.V."/>
            <person name="Hibbett D.S."/>
            <person name="Martin F."/>
        </authorList>
    </citation>
    <scope>NUCLEOTIDE SEQUENCE [LARGE SCALE GENOMIC DNA]</scope>
    <source>
        <strain evidence="3 4">FD-325 SS-3</strain>
    </source>
</reference>
<dbReference type="OrthoDB" id="3981028at2759"/>
<evidence type="ECO:0000313" key="4">
    <source>
        <dbReference type="Proteomes" id="UP000053263"/>
    </source>
</evidence>
<dbReference type="EMBL" id="KN832568">
    <property type="protein sequence ID" value="KII85152.1"/>
    <property type="molecule type" value="Genomic_DNA"/>
</dbReference>
<feature type="transmembrane region" description="Helical" evidence="2">
    <location>
        <begin position="379"/>
        <end position="396"/>
    </location>
</feature>
<feature type="compositionally biased region" description="Pro residues" evidence="1">
    <location>
        <begin position="259"/>
        <end position="270"/>
    </location>
</feature>
<sequence>MPTTTTTTTKTASSSFIPLKASSTSLPASSSSSPTTTTTPKRSSTSATLRSLYNRAAPAFLHRDVVLTYSLLTSAFALLPPPSAYPSELTLHRRKWDILRITLETTVYAGPAEQRPDTLPAHLREILVQTPHELITSIHARSLLLFTPVGQRPSAAYLPSQILVTLVLSALKLDCADVGREVIEDWLGARGQADDVEKDEAEGYEKVLEVYCLHVLPRVQEWDYAKEFLEYESELPRGRRSRMRESLEAQHAQYRIAHLPPPSEQSPSPSPTSSSVPSRSTSPASTSISSSSLSTTSTHTAVPHAARTPRPLQPSESTASLVSQRTARPSPPSSSHTPHPASTALLRSLAPRPAPAPSVPSTFTLIRASFAPYLTSSRISTFFVLFFVLPMLSLLFRVRRRRVAANVGAADVARRRLMQNGGAGVGVLGTLWREFSRALIDTIRMGGSGLV</sequence>